<organism evidence="4 5">
    <name type="scientific">Hyaloscypha hepaticicola</name>
    <dbReference type="NCBI Taxonomy" id="2082293"/>
    <lineage>
        <taxon>Eukaryota</taxon>
        <taxon>Fungi</taxon>
        <taxon>Dikarya</taxon>
        <taxon>Ascomycota</taxon>
        <taxon>Pezizomycotina</taxon>
        <taxon>Leotiomycetes</taxon>
        <taxon>Helotiales</taxon>
        <taxon>Hyaloscyphaceae</taxon>
        <taxon>Hyaloscypha</taxon>
    </lineage>
</organism>
<feature type="region of interest" description="Disordered" evidence="2">
    <location>
        <begin position="190"/>
        <end position="228"/>
    </location>
</feature>
<dbReference type="Proteomes" id="UP000235672">
    <property type="component" value="Unassembled WGS sequence"/>
</dbReference>
<dbReference type="AlphaFoldDB" id="A0A2J6PNT1"/>
<name>A0A2J6PNT1_9HELO</name>
<feature type="region of interest" description="Disordered" evidence="2">
    <location>
        <begin position="743"/>
        <end position="784"/>
    </location>
</feature>
<dbReference type="GO" id="GO:0008270">
    <property type="term" value="F:zinc ion binding"/>
    <property type="evidence" value="ECO:0007669"/>
    <property type="project" value="InterPro"/>
</dbReference>
<dbReference type="EMBL" id="KZ613511">
    <property type="protein sequence ID" value="PMD15694.1"/>
    <property type="molecule type" value="Genomic_DNA"/>
</dbReference>
<evidence type="ECO:0000313" key="4">
    <source>
        <dbReference type="EMBL" id="PMD15694.1"/>
    </source>
</evidence>
<feature type="domain" description="Xylanolytic transcriptional activator regulatory" evidence="3">
    <location>
        <begin position="456"/>
        <end position="524"/>
    </location>
</feature>
<feature type="compositionally biased region" description="Polar residues" evidence="2">
    <location>
        <begin position="764"/>
        <end position="784"/>
    </location>
</feature>
<dbReference type="PANTHER" id="PTHR31644">
    <property type="entry name" value="TRANSCRIPTIONAL ACTIVATOR ARO80-RELATED"/>
    <property type="match status" value="1"/>
</dbReference>
<evidence type="ECO:0000256" key="2">
    <source>
        <dbReference type="SAM" id="MobiDB-lite"/>
    </source>
</evidence>
<dbReference type="InterPro" id="IPR025676">
    <property type="entry name" value="Clr5_dom"/>
</dbReference>
<keyword evidence="5" id="KW-1185">Reference proteome</keyword>
<evidence type="ECO:0000313" key="5">
    <source>
        <dbReference type="Proteomes" id="UP000235672"/>
    </source>
</evidence>
<protein>
    <recommendedName>
        <fullName evidence="3">Xylanolytic transcriptional activator regulatory domain-containing protein</fullName>
    </recommendedName>
</protein>
<evidence type="ECO:0000256" key="1">
    <source>
        <dbReference type="ARBA" id="ARBA00023242"/>
    </source>
</evidence>
<dbReference type="CDD" id="cd12148">
    <property type="entry name" value="fungal_TF_MHR"/>
    <property type="match status" value="1"/>
</dbReference>
<dbReference type="Pfam" id="PF14420">
    <property type="entry name" value="Clr5"/>
    <property type="match status" value="1"/>
</dbReference>
<accession>A0A2J6PNT1</accession>
<sequence>MSPWDMRTDSAMGMDWEAAIPQETFSVPSSIQAAQPQLQCHAMLPPATQQNKIRKYSREDWNAQRPEITRLYENGTLESVMNFMRERYGLDATAKQYKDRIKTWGLNRNIKADEMESMIKIRQKRKWENKQTAFRVRKRPVNPEKIKRYMRDHPIPAFGANKDGNMDGRMDSAATPAAISYYTPSATGPLTPYDGLSPPAAGSPQSSFSYQDQRRGSYQPEGLDPASPHEILEVTDGAEDGDSSGNEQAQRDIRPKQLSLQAEPEEQTAVHESIASADLQNPSDALRILAQVAARAENDDSPESEHTRNINNQPAEFGSTSWSQDSSDSEPNDYIHYKPLQDGMISPEMVYLLFSSYEESFHPFFPIIPQETFDLLRIPWLSRAEPHLFSAILTVASKDNERVYQICYDHMQQLLSTILAGSDANVEAVEAFLILSQWVSKKSQASVGRGEEDKLAWMYIGNALRLGYLLEIDRTSLVWSACYMCDIQIFVRLGKGFWSRGPGPLSCIKSSDYPTLQPLSPDTDNWALIFQANLELTQIFSNVHDVLYSSKGHNWQEMLEGRYDKYLDDFRASTRSWNDLWGTLICSVRLKASLLLTYDYLRLYINSFAYQAAISRALTFKRDSQHNPNRPMPLINATAPDARFVYEAVDAAKSLLSTFNNFIDPQTLRYMPSSYYLFIVYSAVFLYKATLTTTMTEEERVFIHRTITKTIVRLEKSSVGANHMGSRYARLLQLLWRKAAKRSDLREPQHPQSLDNRVSALQKHGQSGPQSNLNLPDSSGMSGMNNLKLTTPGTFSWLDLDAAWGFATQNNSVPGGTGDIDDFIADLDLGAFDTSFMADFSLLEGDNSKLIF</sequence>
<proteinExistence type="predicted"/>
<reference evidence="4 5" key="1">
    <citation type="submission" date="2016-05" db="EMBL/GenBank/DDBJ databases">
        <title>A degradative enzymes factory behind the ericoid mycorrhizal symbiosis.</title>
        <authorList>
            <consortium name="DOE Joint Genome Institute"/>
            <person name="Martino E."/>
            <person name="Morin E."/>
            <person name="Grelet G."/>
            <person name="Kuo A."/>
            <person name="Kohler A."/>
            <person name="Daghino S."/>
            <person name="Barry K."/>
            <person name="Choi C."/>
            <person name="Cichocki N."/>
            <person name="Clum A."/>
            <person name="Copeland A."/>
            <person name="Hainaut M."/>
            <person name="Haridas S."/>
            <person name="Labutti K."/>
            <person name="Lindquist E."/>
            <person name="Lipzen A."/>
            <person name="Khouja H.-R."/>
            <person name="Murat C."/>
            <person name="Ohm R."/>
            <person name="Olson A."/>
            <person name="Spatafora J."/>
            <person name="Veneault-Fourrey C."/>
            <person name="Henrissat B."/>
            <person name="Grigoriev I."/>
            <person name="Martin F."/>
            <person name="Perotto S."/>
        </authorList>
    </citation>
    <scope>NUCLEOTIDE SEQUENCE [LARGE SCALE GENOMIC DNA]</scope>
    <source>
        <strain evidence="4 5">UAMH 7357</strain>
    </source>
</reference>
<dbReference type="InterPro" id="IPR052780">
    <property type="entry name" value="AAA_Catabolism_Regulators"/>
</dbReference>
<keyword evidence="1" id="KW-0539">Nucleus</keyword>
<dbReference type="GO" id="GO:0006351">
    <property type="term" value="P:DNA-templated transcription"/>
    <property type="evidence" value="ECO:0007669"/>
    <property type="project" value="InterPro"/>
</dbReference>
<feature type="region of interest" description="Disordered" evidence="2">
    <location>
        <begin position="293"/>
        <end position="334"/>
    </location>
</feature>
<gene>
    <name evidence="4" type="ORF">NA56DRAFT_753744</name>
</gene>
<dbReference type="GO" id="GO:0000981">
    <property type="term" value="F:DNA-binding transcription factor activity, RNA polymerase II-specific"/>
    <property type="evidence" value="ECO:0007669"/>
    <property type="project" value="TreeGrafter"/>
</dbReference>
<dbReference type="SMART" id="SM00906">
    <property type="entry name" value="Fungal_trans"/>
    <property type="match status" value="1"/>
</dbReference>
<dbReference type="OrthoDB" id="5818554at2759"/>
<dbReference type="PANTHER" id="PTHR31644:SF1">
    <property type="entry name" value="ZN(II)2CYS6 TRANSCRIPTION FACTOR (EUROFUNG)"/>
    <property type="match status" value="1"/>
</dbReference>
<evidence type="ECO:0000259" key="3">
    <source>
        <dbReference type="SMART" id="SM00906"/>
    </source>
</evidence>
<dbReference type="InterPro" id="IPR007219">
    <property type="entry name" value="XnlR_reg_dom"/>
</dbReference>
<dbReference type="GO" id="GO:0003677">
    <property type="term" value="F:DNA binding"/>
    <property type="evidence" value="ECO:0007669"/>
    <property type="project" value="InterPro"/>
</dbReference>
<dbReference type="GO" id="GO:0005634">
    <property type="term" value="C:nucleus"/>
    <property type="evidence" value="ECO:0007669"/>
    <property type="project" value="TreeGrafter"/>
</dbReference>